<dbReference type="PANTHER" id="PTHR46825">
    <property type="entry name" value="D-ALANYL-D-ALANINE-CARBOXYPEPTIDASE/ENDOPEPTIDASE AMPH"/>
    <property type="match status" value="1"/>
</dbReference>
<evidence type="ECO:0000259" key="2">
    <source>
        <dbReference type="Pfam" id="PF00144"/>
    </source>
</evidence>
<dbReference type="Proteomes" id="UP000198521">
    <property type="component" value="Unassembled WGS sequence"/>
</dbReference>
<dbReference type="OrthoDB" id="9793489at2"/>
<dbReference type="PROSITE" id="PS51257">
    <property type="entry name" value="PROKAR_LIPOPROTEIN"/>
    <property type="match status" value="1"/>
</dbReference>
<keyword evidence="4" id="KW-1185">Reference proteome</keyword>
<sequence length="455" mass="51578">MKKVNTIILLLMLSFSLVSFSCTNINKPKDIPVTTVSNLKQYVGDYMYEEMGIIINIYTKEKENDTKLYFNSLFEGESELIASGEHKFAFRAEEEIKVEFKKVENGVFNEFTLIQPDETFKAIRMEIDDLNTIDKKLTERDFSGVILIAQNDSIIFNKAYGRKNSQDNGLNDVNTVFDICSITKQFTGAGILKLSMQNKLATTDKLSKYFDAVPNDKKNITIHQLLTHSSGLTAGIGGDYDTITEEEFLRQVFSSELISPVGTAFNYSNMGYSLLALIIEKASGMDYETFLNEEIFKPSKMYHTGYVIPDWKNNEIANGYVDSTEAKKPNEENWSDNGPYLNLKGNGGILTRASDLLLWSQAIRDRTILDEATTSKYLHPHFEYNGGRAHYGYGWGIVNKDLEDEIVRHAGGSDLFSSDLWMYPKKEITIIILSNKSDLRVFSIAKRISNFLLAE</sequence>
<feature type="signal peptide" evidence="1">
    <location>
        <begin position="1"/>
        <end position="21"/>
    </location>
</feature>
<dbReference type="AlphaFoldDB" id="A0A1H7QKP9"/>
<name>A0A1H7QKP9_AQUAM</name>
<reference evidence="3 4" key="1">
    <citation type="submission" date="2016-10" db="EMBL/GenBank/DDBJ databases">
        <authorList>
            <person name="de Groot N.N."/>
        </authorList>
    </citation>
    <scope>NUCLEOTIDE SEQUENCE [LARGE SCALE GENOMIC DNA]</scope>
    <source>
        <strain evidence="3 4">DSM 25232</strain>
    </source>
</reference>
<dbReference type="Pfam" id="PF00144">
    <property type="entry name" value="Beta-lactamase"/>
    <property type="match status" value="1"/>
</dbReference>
<dbReference type="InterPro" id="IPR012338">
    <property type="entry name" value="Beta-lactam/transpept-like"/>
</dbReference>
<dbReference type="EMBL" id="FOAB01000004">
    <property type="protein sequence ID" value="SEL48348.1"/>
    <property type="molecule type" value="Genomic_DNA"/>
</dbReference>
<evidence type="ECO:0000256" key="1">
    <source>
        <dbReference type="SAM" id="SignalP"/>
    </source>
</evidence>
<evidence type="ECO:0000313" key="3">
    <source>
        <dbReference type="EMBL" id="SEL48348.1"/>
    </source>
</evidence>
<dbReference type="SUPFAM" id="SSF56601">
    <property type="entry name" value="beta-lactamase/transpeptidase-like"/>
    <property type="match status" value="1"/>
</dbReference>
<dbReference type="Gene3D" id="3.40.710.10">
    <property type="entry name" value="DD-peptidase/beta-lactamase superfamily"/>
    <property type="match status" value="1"/>
</dbReference>
<dbReference type="InterPro" id="IPR001466">
    <property type="entry name" value="Beta-lactam-related"/>
</dbReference>
<dbReference type="RefSeq" id="WP_091409064.1">
    <property type="nucleotide sequence ID" value="NZ_FOAB01000004.1"/>
</dbReference>
<proteinExistence type="predicted"/>
<feature type="domain" description="Beta-lactamase-related" evidence="2">
    <location>
        <begin position="132"/>
        <end position="439"/>
    </location>
</feature>
<evidence type="ECO:0000313" key="4">
    <source>
        <dbReference type="Proteomes" id="UP000198521"/>
    </source>
</evidence>
<accession>A0A1H7QKP9</accession>
<keyword evidence="1" id="KW-0732">Signal</keyword>
<dbReference type="PANTHER" id="PTHR46825:SF9">
    <property type="entry name" value="BETA-LACTAMASE-RELATED DOMAIN-CONTAINING PROTEIN"/>
    <property type="match status" value="1"/>
</dbReference>
<dbReference type="STRING" id="1038014.SAMN04487910_2592"/>
<gene>
    <name evidence="3" type="ORF">SAMN04487910_2592</name>
</gene>
<organism evidence="3 4">
    <name type="scientific">Aquimarina amphilecti</name>
    <dbReference type="NCBI Taxonomy" id="1038014"/>
    <lineage>
        <taxon>Bacteria</taxon>
        <taxon>Pseudomonadati</taxon>
        <taxon>Bacteroidota</taxon>
        <taxon>Flavobacteriia</taxon>
        <taxon>Flavobacteriales</taxon>
        <taxon>Flavobacteriaceae</taxon>
        <taxon>Aquimarina</taxon>
    </lineage>
</organism>
<protein>
    <submittedName>
        <fullName evidence="3">CubicO group peptidase, beta-lactamase class C family</fullName>
    </submittedName>
</protein>
<dbReference type="InterPro" id="IPR050491">
    <property type="entry name" value="AmpC-like"/>
</dbReference>
<feature type="chain" id="PRO_5011771832" evidence="1">
    <location>
        <begin position="22"/>
        <end position="455"/>
    </location>
</feature>